<dbReference type="Proteomes" id="UP001054837">
    <property type="component" value="Unassembled WGS sequence"/>
</dbReference>
<keyword evidence="2" id="KW-1185">Reference proteome</keyword>
<protein>
    <recommendedName>
        <fullName evidence="3">Reverse transcriptase zinc-binding domain-containing protein</fullName>
    </recommendedName>
</protein>
<accession>A0AAV4PV54</accession>
<sequence length="123" mass="14442">MLKIWQTKWTASNVARPVYEVYPSVNTNRISSDFFLNQIITTHGAFNAYQNRFFGKPILCVCENTAETVHHFIFECIKWSEERGKLPTNLTDFSVKQLLGNNKHRSILRDMMKKRFLLSIDQL</sequence>
<evidence type="ECO:0000313" key="1">
    <source>
        <dbReference type="EMBL" id="GIY00580.1"/>
    </source>
</evidence>
<organism evidence="1 2">
    <name type="scientific">Caerostris darwini</name>
    <dbReference type="NCBI Taxonomy" id="1538125"/>
    <lineage>
        <taxon>Eukaryota</taxon>
        <taxon>Metazoa</taxon>
        <taxon>Ecdysozoa</taxon>
        <taxon>Arthropoda</taxon>
        <taxon>Chelicerata</taxon>
        <taxon>Arachnida</taxon>
        <taxon>Araneae</taxon>
        <taxon>Araneomorphae</taxon>
        <taxon>Entelegynae</taxon>
        <taxon>Araneoidea</taxon>
        <taxon>Araneidae</taxon>
        <taxon>Caerostris</taxon>
    </lineage>
</organism>
<proteinExistence type="predicted"/>
<reference evidence="1 2" key="1">
    <citation type="submission" date="2021-06" db="EMBL/GenBank/DDBJ databases">
        <title>Caerostris darwini draft genome.</title>
        <authorList>
            <person name="Kono N."/>
            <person name="Arakawa K."/>
        </authorList>
    </citation>
    <scope>NUCLEOTIDE SEQUENCE [LARGE SCALE GENOMIC DNA]</scope>
</reference>
<name>A0AAV4PV54_9ARAC</name>
<evidence type="ECO:0000313" key="2">
    <source>
        <dbReference type="Proteomes" id="UP001054837"/>
    </source>
</evidence>
<evidence type="ECO:0008006" key="3">
    <source>
        <dbReference type="Google" id="ProtNLM"/>
    </source>
</evidence>
<comment type="caution">
    <text evidence="1">The sequence shown here is derived from an EMBL/GenBank/DDBJ whole genome shotgun (WGS) entry which is preliminary data.</text>
</comment>
<dbReference type="EMBL" id="BPLQ01003448">
    <property type="protein sequence ID" value="GIY00580.1"/>
    <property type="molecule type" value="Genomic_DNA"/>
</dbReference>
<gene>
    <name evidence="1" type="ORF">CDAR_19851</name>
</gene>
<dbReference type="AlphaFoldDB" id="A0AAV4PV54"/>